<sequence length="133" mass="13986">MPEDPKTTGDANEYANREANSENWTPRRGGQASPSRSGSMKSLAQAEELMQIAFVLPSGMLLGWGAGYVADKIMHTHWATVTGLILGIVLGMVSVIRTATAAMKRPGTEKSDAKMLGSSKSGSSESGRAGKDS</sequence>
<organism evidence="3 4">
    <name type="scientific">Acidicapsa dinghuensis</name>
    <dbReference type="NCBI Taxonomy" id="2218256"/>
    <lineage>
        <taxon>Bacteria</taxon>
        <taxon>Pseudomonadati</taxon>
        <taxon>Acidobacteriota</taxon>
        <taxon>Terriglobia</taxon>
        <taxon>Terriglobales</taxon>
        <taxon>Acidobacteriaceae</taxon>
        <taxon>Acidicapsa</taxon>
    </lineage>
</organism>
<keyword evidence="2" id="KW-0472">Membrane</keyword>
<accession>A0ABW1EJZ9</accession>
<feature type="transmembrane region" description="Helical" evidence="2">
    <location>
        <begin position="76"/>
        <end position="96"/>
    </location>
</feature>
<evidence type="ECO:0000313" key="3">
    <source>
        <dbReference type="EMBL" id="MFC5864574.1"/>
    </source>
</evidence>
<dbReference type="InterPro" id="IPR032820">
    <property type="entry name" value="ATPase_put"/>
</dbReference>
<dbReference type="EMBL" id="JBHSPH010000010">
    <property type="protein sequence ID" value="MFC5864574.1"/>
    <property type="molecule type" value="Genomic_DNA"/>
</dbReference>
<gene>
    <name evidence="3" type="ORF">ACFPT7_19860</name>
</gene>
<dbReference type="RefSeq" id="WP_263332952.1">
    <property type="nucleotide sequence ID" value="NZ_JAGSYH010000001.1"/>
</dbReference>
<feature type="region of interest" description="Disordered" evidence="1">
    <location>
        <begin position="102"/>
        <end position="133"/>
    </location>
</feature>
<protein>
    <submittedName>
        <fullName evidence="3">AtpZ/AtpI family protein</fullName>
    </submittedName>
</protein>
<name>A0ABW1EJZ9_9BACT</name>
<evidence type="ECO:0000313" key="4">
    <source>
        <dbReference type="Proteomes" id="UP001596091"/>
    </source>
</evidence>
<feature type="region of interest" description="Disordered" evidence="1">
    <location>
        <begin position="1"/>
        <end position="42"/>
    </location>
</feature>
<proteinExistence type="predicted"/>
<keyword evidence="2" id="KW-0812">Transmembrane</keyword>
<keyword evidence="4" id="KW-1185">Reference proteome</keyword>
<evidence type="ECO:0000256" key="1">
    <source>
        <dbReference type="SAM" id="MobiDB-lite"/>
    </source>
</evidence>
<comment type="caution">
    <text evidence="3">The sequence shown here is derived from an EMBL/GenBank/DDBJ whole genome shotgun (WGS) entry which is preliminary data.</text>
</comment>
<feature type="compositionally biased region" description="Polar residues" evidence="1">
    <location>
        <begin position="32"/>
        <end position="42"/>
    </location>
</feature>
<reference evidence="4" key="1">
    <citation type="journal article" date="2019" name="Int. J. Syst. Evol. Microbiol.">
        <title>The Global Catalogue of Microorganisms (GCM) 10K type strain sequencing project: providing services to taxonomists for standard genome sequencing and annotation.</title>
        <authorList>
            <consortium name="The Broad Institute Genomics Platform"/>
            <consortium name="The Broad Institute Genome Sequencing Center for Infectious Disease"/>
            <person name="Wu L."/>
            <person name="Ma J."/>
        </authorList>
    </citation>
    <scope>NUCLEOTIDE SEQUENCE [LARGE SCALE GENOMIC DNA]</scope>
    <source>
        <strain evidence="4">JCM 4087</strain>
    </source>
</reference>
<dbReference type="Pfam" id="PF09527">
    <property type="entry name" value="ATPase_gene1"/>
    <property type="match status" value="1"/>
</dbReference>
<feature type="compositionally biased region" description="Low complexity" evidence="1">
    <location>
        <begin position="117"/>
        <end position="127"/>
    </location>
</feature>
<dbReference type="Proteomes" id="UP001596091">
    <property type="component" value="Unassembled WGS sequence"/>
</dbReference>
<keyword evidence="2" id="KW-1133">Transmembrane helix</keyword>
<evidence type="ECO:0000256" key="2">
    <source>
        <dbReference type="SAM" id="Phobius"/>
    </source>
</evidence>